<dbReference type="InterPro" id="IPR045055">
    <property type="entry name" value="DNA2/NAM7-like"/>
</dbReference>
<dbReference type="PANTHER" id="PTHR10887">
    <property type="entry name" value="DNA2/NAM7 HELICASE FAMILY"/>
    <property type="match status" value="1"/>
</dbReference>
<feature type="domain" description="DNA2/NAM7 helicase helicase" evidence="3">
    <location>
        <begin position="1033"/>
        <end position="1077"/>
    </location>
</feature>
<evidence type="ECO:0000259" key="2">
    <source>
        <dbReference type="Pfam" id="PF10382"/>
    </source>
</evidence>
<dbReference type="GO" id="GO:0004386">
    <property type="term" value="F:helicase activity"/>
    <property type="evidence" value="ECO:0007669"/>
    <property type="project" value="InterPro"/>
</dbReference>
<dbReference type="InterPro" id="IPR018838">
    <property type="entry name" value="ZGRF1-like_N"/>
</dbReference>
<evidence type="ECO:0000259" key="3">
    <source>
        <dbReference type="Pfam" id="PF13086"/>
    </source>
</evidence>
<dbReference type="Pfam" id="PF10382">
    <property type="entry name" value="ZGRF1-like_N"/>
    <property type="match status" value="1"/>
</dbReference>
<feature type="compositionally biased region" description="Low complexity" evidence="1">
    <location>
        <begin position="350"/>
        <end position="373"/>
    </location>
</feature>
<dbReference type="Pfam" id="PF13086">
    <property type="entry name" value="AAA_11"/>
    <property type="match status" value="1"/>
</dbReference>
<sequence length="1522" mass="155809">MYSRSQPRLQRSAAAARHGGPHPGAGPSADAEPPEHYEEYEAQYTSHKTQRRKIYHDARLRYYPASRRFVVRALREGVNGGGSVAGLAVGSGQHLGDLNPRSPWLPDGLELEVEKALVLVDTFLGVVDPGGPGTDSGAPASPGPLAESPGADADPGPVARGPPVPVARGAPAWRPPVPVRPVGPTAAAVLAEPADGAGDAPAAVAPAPRPRAIGLRRRPAGSRPLLQQVAPPARDQEPAPGPGPAPEPAPAAGRPPRLEFRSVGQMLGSGSAGREQPEAQPAEAAPADPATPGEAAAEDDALEMLLLGAYGRAPGAPAPRAGPLARAPGQDADVSAFLMAGYGVGASEHGGAAAGPPSVSLAAGPPAAPGPASRAALSVMDLFAEDSTSNMAAGGDAEPVVSLEAILRALQDGPGESPPTPEGTPPAAGGGSPRSAPGARGPPAEPVSMPVDVPPGPGRRPRPRPHPQPAEDEGAASPPDGSPPVAKVPRWGPGARPSRDPVLGPAALGMLELVLPVPEPVPTGRAVALPARFPTPGAYAAGFSLGVAELLQLEIHRVAGFMQGVARGLAAGRREGPAPPARQAASGWEFSLRKHQVAAHALCWLDTKKSPFRKGADEQLYTLTLGKGRLPSSSYAKEDIWGLCSFHDLLRVFAPPAGSPPGSSPSPGPASVRFLLAQSTFFGPDSSGGIEMAPITQDPAGWRALLATSRSLASNKGTLSPGLFGIRLVNASSEVSMLESLELVAAAHASADRRSPIFQVPCPLPSSPDPGGDIGCYFRRVRPSATWRPGEALLAAIGRLREDTIAEYALNDDQAAVLGRLCGATFGRCPPVREPPPAGAPAGGPSPDVTLVHGVFGAGKSRLLAVAIVFLHRAGALLREHGARLGGGRGPGFPAPRLALCALTNTAVDSVLQALLRLGFEHFCRLGPVPKVAPPVLPFLAGARPSAHDDEIRDLQELLRDPQHPGREWLRRALDRLRTHRARDLVLEAFLVATTVASCATSRTLADVFPVPGDARPESAKADARGSGDPAPAVDLLLIDECSQLLEPASLVALTRFRPGHLVLVGDPLQLAPTLTSPFAPGRADGRLASRLPAEPGPTAGLERTLFERLRDVGAPVAGLLTQYRCHPAIVRLCNELFYGGRIATAPEVAGRGPVLASLPPVSLVRVPPGYSAAVQLGTLPGPVRSFLGQMAAGVGGGAPAGAGGGPGGRSLSHPGEAQVLFAAVYRLVAVHGVDPARIGVICLYRAQARLVQGLLEQAQARLGLFDRAAEPGDGGSGRPGPGLPHVSTVDAFQGAERDIILLSCVKAATSRPGQVDEFVEAPRRINVALSRARCHLVIVAQDTLVVPGPRPAGTKLGLWPHIAQLLGSDPHGSRVLPAAELDSIIGQGPTGGPVPSPAPGPGPELDVDPADLDPVDFEPGQIDPADLDPADFDPVDLDPADFELQHIDPADFDQAFDLGPGLGPGRDPCEFDLTSPGPGARAPSGGGGAGAERGPVATSHTAPGQDWAPDAGPSPGAASAA</sequence>
<feature type="compositionally biased region" description="Pro residues" evidence="1">
    <location>
        <begin position="239"/>
        <end position="249"/>
    </location>
</feature>
<proteinExistence type="predicted"/>
<dbReference type="InterPro" id="IPR041679">
    <property type="entry name" value="DNA2/NAM7-like_C"/>
</dbReference>
<feature type="region of interest" description="Disordered" evidence="1">
    <location>
        <begin position="214"/>
        <end position="294"/>
    </location>
</feature>
<gene>
    <name evidence="5" type="ORF">H696_01899</name>
</gene>
<feature type="region of interest" description="Disordered" evidence="1">
    <location>
        <begin position="129"/>
        <end position="178"/>
    </location>
</feature>
<dbReference type="Gene3D" id="3.40.50.300">
    <property type="entry name" value="P-loop containing nucleotide triphosphate hydrolases"/>
    <property type="match status" value="2"/>
</dbReference>
<feature type="region of interest" description="Disordered" evidence="1">
    <location>
        <begin position="349"/>
        <end position="373"/>
    </location>
</feature>
<feature type="compositionally biased region" description="Low complexity" evidence="1">
    <location>
        <begin position="149"/>
        <end position="159"/>
    </location>
</feature>
<keyword evidence="6" id="KW-1185">Reference proteome</keyword>
<feature type="region of interest" description="Disordered" evidence="1">
    <location>
        <begin position="1386"/>
        <end position="1413"/>
    </location>
</feature>
<dbReference type="InterPro" id="IPR027417">
    <property type="entry name" value="P-loop_NTPase"/>
</dbReference>
<evidence type="ECO:0000313" key="5">
    <source>
        <dbReference type="EMBL" id="KCV70952.1"/>
    </source>
</evidence>
<reference evidence="5" key="1">
    <citation type="submission" date="2013-04" db="EMBL/GenBank/DDBJ databases">
        <title>The Genome Sequence of Fonticula alba ATCC 38817.</title>
        <authorList>
            <consortium name="The Broad Institute Genomics Platform"/>
            <person name="Russ C."/>
            <person name="Cuomo C."/>
            <person name="Burger G."/>
            <person name="Gray M.W."/>
            <person name="Holland P.W.H."/>
            <person name="King N."/>
            <person name="Lang F.B.F."/>
            <person name="Roger A.J."/>
            <person name="Ruiz-Trillo I."/>
            <person name="Brown M."/>
            <person name="Walker B."/>
            <person name="Young S."/>
            <person name="Zeng Q."/>
            <person name="Gargeya S."/>
            <person name="Fitzgerald M."/>
            <person name="Haas B."/>
            <person name="Abouelleil A."/>
            <person name="Allen A.W."/>
            <person name="Alvarado L."/>
            <person name="Arachchi H.M."/>
            <person name="Berlin A.M."/>
            <person name="Chapman S.B."/>
            <person name="Gainer-Dewar J."/>
            <person name="Goldberg J."/>
            <person name="Griggs A."/>
            <person name="Gujja S."/>
            <person name="Hansen M."/>
            <person name="Howarth C."/>
            <person name="Imamovic A."/>
            <person name="Ireland A."/>
            <person name="Larimer J."/>
            <person name="McCowan C."/>
            <person name="Murphy C."/>
            <person name="Pearson M."/>
            <person name="Poon T.W."/>
            <person name="Priest M."/>
            <person name="Roberts A."/>
            <person name="Saif S."/>
            <person name="Shea T."/>
            <person name="Sisk P."/>
            <person name="Sykes S."/>
            <person name="Wortman J."/>
            <person name="Nusbaum C."/>
            <person name="Birren B."/>
        </authorList>
    </citation>
    <scope>NUCLEOTIDE SEQUENCE [LARGE SCALE GENOMIC DNA]</scope>
    <source>
        <strain evidence="5">ATCC 38817</strain>
    </source>
</reference>
<dbReference type="STRING" id="691883.A0A058ZBZ9"/>
<dbReference type="EMBL" id="KB932203">
    <property type="protein sequence ID" value="KCV70952.1"/>
    <property type="molecule type" value="Genomic_DNA"/>
</dbReference>
<dbReference type="eggNOG" id="KOG1802">
    <property type="taxonomic scope" value="Eukaryota"/>
</dbReference>
<feature type="compositionally biased region" description="Low complexity" evidence="1">
    <location>
        <begin position="272"/>
        <end position="294"/>
    </location>
</feature>
<feature type="region of interest" description="Disordered" evidence="1">
    <location>
        <begin position="411"/>
        <end position="500"/>
    </location>
</feature>
<dbReference type="InterPro" id="IPR047187">
    <property type="entry name" value="SF1_C_Upf1"/>
</dbReference>
<feature type="region of interest" description="Disordered" evidence="1">
    <location>
        <begin position="1"/>
        <end position="36"/>
    </location>
</feature>
<accession>A0A058ZBZ9</accession>
<feature type="region of interest" description="Disordered" evidence="1">
    <location>
        <begin position="1453"/>
        <end position="1522"/>
    </location>
</feature>
<evidence type="ECO:0000259" key="4">
    <source>
        <dbReference type="Pfam" id="PF13087"/>
    </source>
</evidence>
<dbReference type="SUPFAM" id="SSF52540">
    <property type="entry name" value="P-loop containing nucleoside triphosphate hydrolases"/>
    <property type="match status" value="1"/>
</dbReference>
<dbReference type="GeneID" id="20526624"/>
<protein>
    <recommendedName>
        <fullName evidence="7">DNA2/NAM7 helicase-like C-terminal domain-containing protein</fullName>
    </recommendedName>
</protein>
<dbReference type="Proteomes" id="UP000030693">
    <property type="component" value="Unassembled WGS sequence"/>
</dbReference>
<dbReference type="RefSeq" id="XP_009494075.1">
    <property type="nucleotide sequence ID" value="XM_009495800.1"/>
</dbReference>
<dbReference type="CDD" id="cd18808">
    <property type="entry name" value="SF1_C_Upf1"/>
    <property type="match status" value="1"/>
</dbReference>
<dbReference type="Pfam" id="PF13087">
    <property type="entry name" value="AAA_12"/>
    <property type="match status" value="1"/>
</dbReference>
<feature type="compositionally biased region" description="Low complexity" evidence="1">
    <location>
        <begin position="1509"/>
        <end position="1522"/>
    </location>
</feature>
<evidence type="ECO:0000313" key="6">
    <source>
        <dbReference type="Proteomes" id="UP000030693"/>
    </source>
</evidence>
<feature type="domain" description="5'-3' DNA helicase ZGRF1-like N-terminal" evidence="2">
    <location>
        <begin position="39"/>
        <end position="72"/>
    </location>
</feature>
<dbReference type="InterPro" id="IPR041677">
    <property type="entry name" value="DNA2/NAM7_AAA_11"/>
</dbReference>
<feature type="compositionally biased region" description="Pro residues" evidence="1">
    <location>
        <begin position="1393"/>
        <end position="1403"/>
    </location>
</feature>
<evidence type="ECO:0008006" key="7">
    <source>
        <dbReference type="Google" id="ProtNLM"/>
    </source>
</evidence>
<dbReference type="OrthoDB" id="6513042at2759"/>
<organism evidence="5">
    <name type="scientific">Fonticula alba</name>
    <name type="common">Slime mold</name>
    <dbReference type="NCBI Taxonomy" id="691883"/>
    <lineage>
        <taxon>Eukaryota</taxon>
        <taxon>Rotosphaerida</taxon>
        <taxon>Fonticulaceae</taxon>
        <taxon>Fonticula</taxon>
    </lineage>
</organism>
<dbReference type="PANTHER" id="PTHR10887:SF518">
    <property type="entry name" value="RNA HELICASE NONSENSE MRNA REDUCING FACTOR"/>
    <property type="match status" value="1"/>
</dbReference>
<feature type="domain" description="DNA2/NAM7 helicase-like C-terminal" evidence="4">
    <location>
        <begin position="1102"/>
        <end position="1342"/>
    </location>
</feature>
<evidence type="ECO:0000256" key="1">
    <source>
        <dbReference type="SAM" id="MobiDB-lite"/>
    </source>
</evidence>
<feature type="compositionally biased region" description="Low complexity" evidence="1">
    <location>
        <begin position="433"/>
        <end position="442"/>
    </location>
</feature>
<name>A0A058ZBZ9_FONAL</name>